<evidence type="ECO:0000313" key="2">
    <source>
        <dbReference type="Proteomes" id="UP001057402"/>
    </source>
</evidence>
<protein>
    <submittedName>
        <fullName evidence="1">Uncharacterized protein</fullName>
    </submittedName>
</protein>
<reference evidence="2" key="1">
    <citation type="journal article" date="2023" name="Front. Plant Sci.">
        <title>Chromosomal-level genome assembly of Melastoma candidum provides insights into trichome evolution.</title>
        <authorList>
            <person name="Zhong Y."/>
            <person name="Wu W."/>
            <person name="Sun C."/>
            <person name="Zou P."/>
            <person name="Liu Y."/>
            <person name="Dai S."/>
            <person name="Zhou R."/>
        </authorList>
    </citation>
    <scope>NUCLEOTIDE SEQUENCE [LARGE SCALE GENOMIC DNA]</scope>
</reference>
<sequence length="152" mass="16376">MSTRIHLCFHSYPLNDAAETVNEVGTRKLHRTIDGKDELACGAVALEAALSAVSTYGGAKAGYRTMLDALIPASDVLSIPMLCGSGNGRSRIYQTYAGTGWTCIICFGGDDSSRPRHLAIWYHVAAMTIEEKCKPSITSTNDASATRQNFQN</sequence>
<name>A0ACB9REU2_9MYRT</name>
<comment type="caution">
    <text evidence="1">The sequence shown here is derived from an EMBL/GenBank/DDBJ whole genome shotgun (WGS) entry which is preliminary data.</text>
</comment>
<accession>A0ACB9REU2</accession>
<dbReference type="Proteomes" id="UP001057402">
    <property type="component" value="Chromosome 4"/>
</dbReference>
<proteinExistence type="predicted"/>
<evidence type="ECO:0000313" key="1">
    <source>
        <dbReference type="EMBL" id="KAI4374467.1"/>
    </source>
</evidence>
<dbReference type="EMBL" id="CM042883">
    <property type="protein sequence ID" value="KAI4374467.1"/>
    <property type="molecule type" value="Genomic_DNA"/>
</dbReference>
<keyword evidence="2" id="KW-1185">Reference proteome</keyword>
<organism evidence="1 2">
    <name type="scientific">Melastoma candidum</name>
    <dbReference type="NCBI Taxonomy" id="119954"/>
    <lineage>
        <taxon>Eukaryota</taxon>
        <taxon>Viridiplantae</taxon>
        <taxon>Streptophyta</taxon>
        <taxon>Embryophyta</taxon>
        <taxon>Tracheophyta</taxon>
        <taxon>Spermatophyta</taxon>
        <taxon>Magnoliopsida</taxon>
        <taxon>eudicotyledons</taxon>
        <taxon>Gunneridae</taxon>
        <taxon>Pentapetalae</taxon>
        <taxon>rosids</taxon>
        <taxon>malvids</taxon>
        <taxon>Myrtales</taxon>
        <taxon>Melastomataceae</taxon>
        <taxon>Melastomatoideae</taxon>
        <taxon>Melastomateae</taxon>
        <taxon>Melastoma</taxon>
    </lineage>
</organism>
<gene>
    <name evidence="1" type="ORF">MLD38_012458</name>
</gene>